<proteinExistence type="predicted"/>
<dbReference type="SMART" id="SM01234">
    <property type="entry name" value="Haemolytic"/>
    <property type="match status" value="1"/>
</dbReference>
<organism evidence="1 2">
    <name type="scientific">candidate division WOR-3 bacterium</name>
    <dbReference type="NCBI Taxonomy" id="2052148"/>
    <lineage>
        <taxon>Bacteria</taxon>
        <taxon>Bacteria division WOR-3</taxon>
    </lineage>
</organism>
<gene>
    <name evidence="1" type="ORF">ENI34_07375</name>
</gene>
<dbReference type="PANTHER" id="PTHR33383">
    <property type="entry name" value="MEMBRANE PROTEIN INSERTION EFFICIENCY FACTOR-RELATED"/>
    <property type="match status" value="1"/>
</dbReference>
<dbReference type="Proteomes" id="UP000885826">
    <property type="component" value="Unassembled WGS sequence"/>
</dbReference>
<comment type="caution">
    <text evidence="1">The sequence shown here is derived from an EMBL/GenBank/DDBJ whole genome shotgun (WGS) entry which is preliminary data.</text>
</comment>
<name>A0A9C9ENG3_UNCW3</name>
<accession>A0A9C9ENG3</accession>
<dbReference type="Pfam" id="PF01809">
    <property type="entry name" value="YidD"/>
    <property type="match status" value="1"/>
</dbReference>
<protein>
    <submittedName>
        <fullName evidence="1">Membrane protein insertion efficiency factor YidD</fullName>
    </submittedName>
</protein>
<sequence length="121" mass="14076">MTSTCILLGFLLLNRPEYETNPLKIIIKTGLETYQKIVSTSQGDVCNFTPSCSRFAKKAVQKYGPIWGSLMAADRLMRCNHWAFEHFNTYYAGIKNNKIYDPVENNYIFGKSRKRRRPEKE</sequence>
<dbReference type="InterPro" id="IPR002696">
    <property type="entry name" value="Membr_insert_effic_factor_YidD"/>
</dbReference>
<evidence type="ECO:0000313" key="2">
    <source>
        <dbReference type="Proteomes" id="UP000885826"/>
    </source>
</evidence>
<dbReference type="AlphaFoldDB" id="A0A9C9ENG3"/>
<dbReference type="PANTHER" id="PTHR33383:SF1">
    <property type="entry name" value="MEMBRANE PROTEIN INSERTION EFFICIENCY FACTOR-RELATED"/>
    <property type="match status" value="1"/>
</dbReference>
<reference evidence="1" key="1">
    <citation type="journal article" date="2020" name="mSystems">
        <title>Genome- and Community-Level Interaction Insights into Carbon Utilization and Element Cycling Functions of Hydrothermarchaeota in Hydrothermal Sediment.</title>
        <authorList>
            <person name="Zhou Z."/>
            <person name="Liu Y."/>
            <person name="Xu W."/>
            <person name="Pan J."/>
            <person name="Luo Z.H."/>
            <person name="Li M."/>
        </authorList>
    </citation>
    <scope>NUCLEOTIDE SEQUENCE</scope>
    <source>
        <strain evidence="1">HyVt-388</strain>
    </source>
</reference>
<dbReference type="NCBIfam" id="TIGR00278">
    <property type="entry name" value="membrane protein insertion efficiency factor YidD"/>
    <property type="match status" value="1"/>
</dbReference>
<evidence type="ECO:0000313" key="1">
    <source>
        <dbReference type="EMBL" id="HEC78946.1"/>
    </source>
</evidence>
<dbReference type="EMBL" id="DRIG01000079">
    <property type="protein sequence ID" value="HEC78946.1"/>
    <property type="molecule type" value="Genomic_DNA"/>
</dbReference>